<proteinExistence type="predicted"/>
<dbReference type="Pfam" id="PF14200">
    <property type="entry name" value="RicinB_lectin_2"/>
    <property type="match status" value="1"/>
</dbReference>
<dbReference type="CDD" id="cd00161">
    <property type="entry name" value="beta-trefoil_Ricin-like"/>
    <property type="match status" value="1"/>
</dbReference>
<gene>
    <name evidence="2" type="ORF">AGRA3207_003061</name>
</gene>
<name>A0ABX8QV79_9ACTN</name>
<dbReference type="Proteomes" id="UP001049518">
    <property type="component" value="Chromosome"/>
</dbReference>
<dbReference type="SUPFAM" id="SSF50370">
    <property type="entry name" value="Ricin B-like lectins"/>
    <property type="match status" value="1"/>
</dbReference>
<dbReference type="InterPro" id="IPR000772">
    <property type="entry name" value="Ricin_B_lectin"/>
</dbReference>
<evidence type="ECO:0000259" key="1">
    <source>
        <dbReference type="Pfam" id="PF14200"/>
    </source>
</evidence>
<keyword evidence="3" id="KW-1185">Reference proteome</keyword>
<evidence type="ECO:0000313" key="2">
    <source>
        <dbReference type="EMBL" id="QXJ22114.1"/>
    </source>
</evidence>
<organism evidence="2 3">
    <name type="scientific">Actinomadura graeca</name>
    <dbReference type="NCBI Taxonomy" id="2750812"/>
    <lineage>
        <taxon>Bacteria</taxon>
        <taxon>Bacillati</taxon>
        <taxon>Actinomycetota</taxon>
        <taxon>Actinomycetes</taxon>
        <taxon>Streptosporangiales</taxon>
        <taxon>Thermomonosporaceae</taxon>
        <taxon>Actinomadura</taxon>
    </lineage>
</organism>
<evidence type="ECO:0000313" key="3">
    <source>
        <dbReference type="Proteomes" id="UP001049518"/>
    </source>
</evidence>
<dbReference type="EMBL" id="CP059572">
    <property type="protein sequence ID" value="QXJ22114.1"/>
    <property type="molecule type" value="Genomic_DNA"/>
</dbReference>
<dbReference type="RefSeq" id="WP_338028281.1">
    <property type="nucleotide sequence ID" value="NZ_CP059572.1"/>
</dbReference>
<dbReference type="InterPro" id="IPR035992">
    <property type="entry name" value="Ricin_B-like_lectins"/>
</dbReference>
<dbReference type="Gene3D" id="2.80.10.50">
    <property type="match status" value="2"/>
</dbReference>
<sequence>MTVLSLAAVPASAAGPPDNLIFRSKNLQYGQCMDLANGDTADGTPIGKYDCVPGTNRRWYFETVGVKCRQGTECRVTYRVHTAVAPNKCVDIKNRHVETGETINERSCDASADSQLWYLIDNTDGSTKFASFLAFRKDPGAQYAIDAGPQYGLRIWPANDSSNAQHWSFIPQ</sequence>
<protein>
    <submittedName>
        <fullName evidence="2">RICIN domain-containing protein</fullName>
    </submittedName>
</protein>
<dbReference type="PROSITE" id="PS50231">
    <property type="entry name" value="RICIN_B_LECTIN"/>
    <property type="match status" value="1"/>
</dbReference>
<accession>A0ABX8QV79</accession>
<reference evidence="2" key="1">
    <citation type="submission" date="2020-07" db="EMBL/GenBank/DDBJ databases">
        <authorList>
            <person name="Tarantini F.S."/>
            <person name="Hong K.W."/>
            <person name="Chan K.G."/>
        </authorList>
    </citation>
    <scope>NUCLEOTIDE SEQUENCE</scope>
    <source>
        <strain evidence="2">32-07</strain>
    </source>
</reference>
<feature type="domain" description="Ricin B lectin" evidence="1">
    <location>
        <begin position="55"/>
        <end position="130"/>
    </location>
</feature>